<evidence type="ECO:0000256" key="1">
    <source>
        <dbReference type="ARBA" id="ARBA00023157"/>
    </source>
</evidence>
<dbReference type="InterPro" id="IPR006207">
    <property type="entry name" value="Cys_knot_C"/>
</dbReference>
<dbReference type="SUPFAM" id="SSF82895">
    <property type="entry name" value="TSP-1 type 1 repeat"/>
    <property type="match status" value="1"/>
</dbReference>
<evidence type="ECO:0000256" key="2">
    <source>
        <dbReference type="PROSITE-ProRule" id="PRU00039"/>
    </source>
</evidence>
<comment type="caution">
    <text evidence="2">Lacks conserved residue(s) required for the propagation of feature annotation.</text>
</comment>
<accession>A0AAV4CHP7</accession>
<dbReference type="Proteomes" id="UP000735302">
    <property type="component" value="Unassembled WGS sequence"/>
</dbReference>
<keyword evidence="5" id="KW-1185">Reference proteome</keyword>
<name>A0AAV4CHP7_9GAST</name>
<dbReference type="EMBL" id="BLXT01006292">
    <property type="protein sequence ID" value="GFO30952.1"/>
    <property type="molecule type" value="Genomic_DNA"/>
</dbReference>
<keyword evidence="1" id="KW-1015">Disulfide bond</keyword>
<dbReference type="InterPro" id="IPR036383">
    <property type="entry name" value="TSP1_rpt_sf"/>
</dbReference>
<organism evidence="4 5">
    <name type="scientific">Plakobranchus ocellatus</name>
    <dbReference type="NCBI Taxonomy" id="259542"/>
    <lineage>
        <taxon>Eukaryota</taxon>
        <taxon>Metazoa</taxon>
        <taxon>Spiralia</taxon>
        <taxon>Lophotrochozoa</taxon>
        <taxon>Mollusca</taxon>
        <taxon>Gastropoda</taxon>
        <taxon>Heterobranchia</taxon>
        <taxon>Euthyneura</taxon>
        <taxon>Panpulmonata</taxon>
        <taxon>Sacoglossa</taxon>
        <taxon>Placobranchoidea</taxon>
        <taxon>Plakobranchidae</taxon>
        <taxon>Plakobranchus</taxon>
    </lineage>
</organism>
<evidence type="ECO:0000313" key="5">
    <source>
        <dbReference type="Proteomes" id="UP000735302"/>
    </source>
</evidence>
<dbReference type="SMART" id="SM00209">
    <property type="entry name" value="TSP1"/>
    <property type="match status" value="1"/>
</dbReference>
<dbReference type="PROSITE" id="PS01225">
    <property type="entry name" value="CTCK_2"/>
    <property type="match status" value="1"/>
</dbReference>
<dbReference type="InterPro" id="IPR002350">
    <property type="entry name" value="Kazal_dom"/>
</dbReference>
<comment type="caution">
    <text evidence="4">The sequence shown here is derived from an EMBL/GenBank/DDBJ whole genome shotgun (WGS) entry which is preliminary data.</text>
</comment>
<dbReference type="Pfam" id="PF07648">
    <property type="entry name" value="Kazal_2"/>
    <property type="match status" value="1"/>
</dbReference>
<protein>
    <submittedName>
        <fullName evidence="4">Multiple egf and tsp domain-containing protein</fullName>
    </submittedName>
</protein>
<feature type="domain" description="CTCK" evidence="3">
    <location>
        <begin position="157"/>
        <end position="220"/>
    </location>
</feature>
<reference evidence="4 5" key="1">
    <citation type="journal article" date="2021" name="Elife">
        <title>Chloroplast acquisition without the gene transfer in kleptoplastic sea slugs, Plakobranchus ocellatus.</title>
        <authorList>
            <person name="Maeda T."/>
            <person name="Takahashi S."/>
            <person name="Yoshida T."/>
            <person name="Shimamura S."/>
            <person name="Takaki Y."/>
            <person name="Nagai Y."/>
            <person name="Toyoda A."/>
            <person name="Suzuki Y."/>
            <person name="Arimoto A."/>
            <person name="Ishii H."/>
            <person name="Satoh N."/>
            <person name="Nishiyama T."/>
            <person name="Hasebe M."/>
            <person name="Maruyama T."/>
            <person name="Minagawa J."/>
            <person name="Obokata J."/>
            <person name="Shigenobu S."/>
        </authorList>
    </citation>
    <scope>NUCLEOTIDE SEQUENCE [LARGE SCALE GENOMIC DNA]</scope>
</reference>
<proteinExistence type="predicted"/>
<gene>
    <name evidence="4" type="ORF">PoB_005745700</name>
</gene>
<dbReference type="InterPro" id="IPR000884">
    <property type="entry name" value="TSP1_rpt"/>
</dbReference>
<dbReference type="Gene3D" id="3.30.60.30">
    <property type="match status" value="1"/>
</dbReference>
<dbReference type="PROSITE" id="PS50092">
    <property type="entry name" value="TSP1"/>
    <property type="match status" value="1"/>
</dbReference>
<evidence type="ECO:0000313" key="4">
    <source>
        <dbReference type="EMBL" id="GFO30952.1"/>
    </source>
</evidence>
<evidence type="ECO:0000259" key="3">
    <source>
        <dbReference type="PROSITE" id="PS01225"/>
    </source>
</evidence>
<sequence>MDKQKDSLISLSHFHHPLPPILSATLQGPVGFWSDWSGCSENCKQGFRTRRREVYIGGGNGFDTETVSCYSTCDQGPCYNDTCTGPGQVCTADESGTVSCICPMCQGHELSPVCGRIGNVVKTFDTECDLHHMACKRGEMDYQLLEPRPCEEKPVHCAVIRKFIDFRDENGCLAERSLSVGQCYGGCDDEATECCTGTEFKPVKVKVICPKGPSYEKTVS</sequence>
<dbReference type="AlphaFoldDB" id="A0AAV4CHP7"/>